<comment type="caution">
    <text evidence="8">The sequence shown here is derived from an EMBL/GenBank/DDBJ whole genome shotgun (WGS) entry which is preliminary data.</text>
</comment>
<dbReference type="SUPFAM" id="SSF46626">
    <property type="entry name" value="Cytochrome c"/>
    <property type="match status" value="1"/>
</dbReference>
<keyword evidence="3 4" id="KW-0408">Iron</keyword>
<dbReference type="InterPro" id="IPR009056">
    <property type="entry name" value="Cyt_c-like_dom"/>
</dbReference>
<feature type="compositionally biased region" description="Polar residues" evidence="5">
    <location>
        <begin position="13"/>
        <end position="61"/>
    </location>
</feature>
<evidence type="ECO:0000256" key="5">
    <source>
        <dbReference type="SAM" id="MobiDB-lite"/>
    </source>
</evidence>
<dbReference type="RefSeq" id="WP_053184634.1">
    <property type="nucleotide sequence ID" value="NZ_LGIA01000169.1"/>
</dbReference>
<evidence type="ECO:0000256" key="6">
    <source>
        <dbReference type="SAM" id="Phobius"/>
    </source>
</evidence>
<organism evidence="8 9">
    <name type="scientific">Sunxiuqinia dokdonensis</name>
    <dbReference type="NCBI Taxonomy" id="1409788"/>
    <lineage>
        <taxon>Bacteria</taxon>
        <taxon>Pseudomonadati</taxon>
        <taxon>Bacteroidota</taxon>
        <taxon>Bacteroidia</taxon>
        <taxon>Marinilabiliales</taxon>
        <taxon>Prolixibacteraceae</taxon>
        <taxon>Sunxiuqinia</taxon>
    </lineage>
</organism>
<dbReference type="Gene3D" id="1.10.760.10">
    <property type="entry name" value="Cytochrome c-like domain"/>
    <property type="match status" value="1"/>
</dbReference>
<dbReference type="AlphaFoldDB" id="A0A0L8V702"/>
<evidence type="ECO:0000256" key="2">
    <source>
        <dbReference type="ARBA" id="ARBA00022723"/>
    </source>
</evidence>
<evidence type="ECO:0000313" key="8">
    <source>
        <dbReference type="EMBL" id="KOH44214.1"/>
    </source>
</evidence>
<keyword evidence="6" id="KW-0472">Membrane</keyword>
<sequence length="426" mass="47558">MSIFVFSAAAFAGTQTQQSEQDSADSTAVEQSAPTNPSDSVSADSANVEQTANQADTTSQAAMEDTLAADSAPAKSKPAGAEKFSHYRNDIKRGERFFRGLLPHSNQQASCTSCHNITPSDTLNWNPSALDIANKYLEKDFAEFKAVVMEPSGGMMAEVHKDYNFEDADLKTVKAYLDDLSMRGPASVKPTIDRLLLFLFLGLIITWALLEMIFFRKIKYKAIPLIIFLGVFGFQVKMLYEDGVRLGRSQNYEPAQPIKFSHKVHAGQNQIDCKYCHFTVEESKSAGIPPTDLCLNCHSLVREGTRSGKFEIAKVIEATENNIPVEWVRIHDLPDHVFFSHAQHVNAGKLDCIECHGDVAEMDVVRQVEDLSMGWCIDCHRTKEVQFVDNNFYESYEALHEQIKKGEIDKVTVDMIGGTDCMKCHY</sequence>
<evidence type="ECO:0000313" key="9">
    <source>
        <dbReference type="Proteomes" id="UP000036958"/>
    </source>
</evidence>
<feature type="compositionally biased region" description="Low complexity" evidence="5">
    <location>
        <begin position="68"/>
        <end position="81"/>
    </location>
</feature>
<dbReference type="Proteomes" id="UP000036958">
    <property type="component" value="Unassembled WGS sequence"/>
</dbReference>
<evidence type="ECO:0000259" key="7">
    <source>
        <dbReference type="PROSITE" id="PS51007"/>
    </source>
</evidence>
<accession>A0A0L8V702</accession>
<dbReference type="GO" id="GO:0009055">
    <property type="term" value="F:electron transfer activity"/>
    <property type="evidence" value="ECO:0007669"/>
    <property type="project" value="InterPro"/>
</dbReference>
<dbReference type="EMBL" id="LGIA01000169">
    <property type="protein sequence ID" value="KOH44214.1"/>
    <property type="molecule type" value="Genomic_DNA"/>
</dbReference>
<dbReference type="InterPro" id="IPR036909">
    <property type="entry name" value="Cyt_c-like_dom_sf"/>
</dbReference>
<reference evidence="9" key="1">
    <citation type="submission" date="2015-07" db="EMBL/GenBank/DDBJ databases">
        <title>Genome sequencing of Sunxiuqinia dokdonensis strain SK.</title>
        <authorList>
            <person name="Ahn S."/>
            <person name="Kim B.-C."/>
        </authorList>
    </citation>
    <scope>NUCLEOTIDE SEQUENCE [LARGE SCALE GENOMIC DNA]</scope>
    <source>
        <strain evidence="9">SK</strain>
    </source>
</reference>
<evidence type="ECO:0000256" key="4">
    <source>
        <dbReference type="PROSITE-ProRule" id="PRU00433"/>
    </source>
</evidence>
<dbReference type="GO" id="GO:0046872">
    <property type="term" value="F:metal ion binding"/>
    <property type="evidence" value="ECO:0007669"/>
    <property type="project" value="UniProtKB-KW"/>
</dbReference>
<keyword evidence="6" id="KW-0812">Transmembrane</keyword>
<dbReference type="SUPFAM" id="SSF48695">
    <property type="entry name" value="Multiheme cytochromes"/>
    <property type="match status" value="1"/>
</dbReference>
<dbReference type="CDD" id="cd08168">
    <property type="entry name" value="Cytochrom_C3"/>
    <property type="match status" value="1"/>
</dbReference>
<dbReference type="InterPro" id="IPR036280">
    <property type="entry name" value="Multihaem_cyt_sf"/>
</dbReference>
<proteinExistence type="predicted"/>
<dbReference type="PATRIC" id="fig|1409788.3.peg.3051"/>
<name>A0A0L8V702_9BACT</name>
<dbReference type="Gene3D" id="3.90.10.10">
    <property type="entry name" value="Cytochrome C3"/>
    <property type="match status" value="2"/>
</dbReference>
<feature type="transmembrane region" description="Helical" evidence="6">
    <location>
        <begin position="195"/>
        <end position="215"/>
    </location>
</feature>
<gene>
    <name evidence="8" type="ORF">NC99_29670</name>
</gene>
<keyword evidence="2 4" id="KW-0479">Metal-binding</keyword>
<keyword evidence="1 4" id="KW-0349">Heme</keyword>
<dbReference type="PROSITE" id="PS51007">
    <property type="entry name" value="CYTC"/>
    <property type="match status" value="1"/>
</dbReference>
<dbReference type="STRING" id="1409788.NC99_29670"/>
<dbReference type="PANTHER" id="PTHR39425">
    <property type="entry name" value="LIPOPROTEIN CYTOCHROME C"/>
    <property type="match status" value="1"/>
</dbReference>
<evidence type="ECO:0000256" key="1">
    <source>
        <dbReference type="ARBA" id="ARBA00022617"/>
    </source>
</evidence>
<feature type="region of interest" description="Disordered" evidence="5">
    <location>
        <begin position="13"/>
        <end position="86"/>
    </location>
</feature>
<dbReference type="GO" id="GO:0020037">
    <property type="term" value="F:heme binding"/>
    <property type="evidence" value="ECO:0007669"/>
    <property type="project" value="InterPro"/>
</dbReference>
<keyword evidence="6" id="KW-1133">Transmembrane helix</keyword>
<feature type="domain" description="Cytochrome c" evidence="7">
    <location>
        <begin position="89"/>
        <end position="181"/>
    </location>
</feature>
<evidence type="ECO:0000256" key="3">
    <source>
        <dbReference type="ARBA" id="ARBA00023004"/>
    </source>
</evidence>
<protein>
    <recommendedName>
        <fullName evidence="7">Cytochrome c domain-containing protein</fullName>
    </recommendedName>
</protein>
<keyword evidence="9" id="KW-1185">Reference proteome</keyword>
<dbReference type="PANTHER" id="PTHR39425:SF1">
    <property type="entry name" value="CYTOCHROME C7-LIKE DOMAIN-CONTAINING PROTEIN"/>
    <property type="match status" value="1"/>
</dbReference>
<feature type="transmembrane region" description="Helical" evidence="6">
    <location>
        <begin position="222"/>
        <end position="240"/>
    </location>
</feature>